<accession>Z9JVM5</accession>
<proteinExistence type="predicted"/>
<dbReference type="Proteomes" id="UP000023067">
    <property type="component" value="Unassembled WGS sequence"/>
</dbReference>
<dbReference type="PROSITE" id="PS51186">
    <property type="entry name" value="GNAT"/>
    <property type="match status" value="1"/>
</dbReference>
<evidence type="ECO:0000313" key="3">
    <source>
        <dbReference type="Proteomes" id="UP000023067"/>
    </source>
</evidence>
<gene>
    <name evidence="2" type="ORF">BF93_12645</name>
</gene>
<organism evidence="2 3">
    <name type="scientific">Brachybacterium phenoliresistens</name>
    <dbReference type="NCBI Taxonomy" id="396014"/>
    <lineage>
        <taxon>Bacteria</taxon>
        <taxon>Bacillati</taxon>
        <taxon>Actinomycetota</taxon>
        <taxon>Actinomycetes</taxon>
        <taxon>Micrococcales</taxon>
        <taxon>Dermabacteraceae</taxon>
        <taxon>Brachybacterium</taxon>
    </lineage>
</organism>
<dbReference type="GO" id="GO:0016747">
    <property type="term" value="F:acyltransferase activity, transferring groups other than amino-acyl groups"/>
    <property type="evidence" value="ECO:0007669"/>
    <property type="project" value="InterPro"/>
</dbReference>
<keyword evidence="2" id="KW-0808">Transferase</keyword>
<dbReference type="eggNOG" id="COG0456">
    <property type="taxonomic scope" value="Bacteria"/>
</dbReference>
<dbReference type="AlphaFoldDB" id="Z9JVM5"/>
<dbReference type="EMBL" id="JDYK01000003">
    <property type="protein sequence ID" value="EWS82430.1"/>
    <property type="molecule type" value="Genomic_DNA"/>
</dbReference>
<sequence length="146" mass="16465">MDSAFSRLADYEISADPDRLDAERIHLLVSEHTAWGAGRERATQDAILRNSRNYGAYERSTGLQVAYCRVVTDQVTFGWLADVIVDPAHRGRGIGRALIDGVLEDLAPLNLRRIVLKASEEARPMYERAGWTGPQDPELWMERRQG</sequence>
<evidence type="ECO:0000313" key="2">
    <source>
        <dbReference type="EMBL" id="EWS82430.1"/>
    </source>
</evidence>
<feature type="domain" description="N-acetyltransferase" evidence="1">
    <location>
        <begin position="11"/>
        <end position="146"/>
    </location>
</feature>
<name>Z9JVM5_9MICO</name>
<dbReference type="InterPro" id="IPR053144">
    <property type="entry name" value="Acetyltransferase_Butenolide"/>
</dbReference>
<keyword evidence="3" id="KW-1185">Reference proteome</keyword>
<protein>
    <submittedName>
        <fullName evidence="2">GCN5 family acetyltransferase</fullName>
    </submittedName>
</protein>
<comment type="caution">
    <text evidence="2">The sequence shown here is derived from an EMBL/GenBank/DDBJ whole genome shotgun (WGS) entry which is preliminary data.</text>
</comment>
<dbReference type="PANTHER" id="PTHR43233:SF1">
    <property type="entry name" value="FAMILY N-ACETYLTRANSFERASE, PUTATIVE (AFU_ORTHOLOGUE AFUA_6G03350)-RELATED"/>
    <property type="match status" value="1"/>
</dbReference>
<reference evidence="2 3" key="1">
    <citation type="submission" date="2014-02" db="EMBL/GenBank/DDBJ databases">
        <title>Genome sequence of Brachybacterium phenoliresistens strain W13A50.</title>
        <authorList>
            <person name="Wang X."/>
        </authorList>
    </citation>
    <scope>NUCLEOTIDE SEQUENCE [LARGE SCALE GENOMIC DNA]</scope>
    <source>
        <strain evidence="2 3">W13A50</strain>
    </source>
</reference>
<dbReference type="RefSeq" id="WP_038370986.1">
    <property type="nucleotide sequence ID" value="NZ_KK069989.1"/>
</dbReference>
<dbReference type="PATRIC" id="fig|396014.3.peg.1036"/>
<dbReference type="InterPro" id="IPR000182">
    <property type="entry name" value="GNAT_dom"/>
</dbReference>
<dbReference type="Gene3D" id="3.40.630.30">
    <property type="match status" value="1"/>
</dbReference>
<dbReference type="OrthoDB" id="3216107at2"/>
<dbReference type="HOGENOM" id="CLU_086503_2_1_11"/>
<dbReference type="Pfam" id="PF00583">
    <property type="entry name" value="Acetyltransf_1"/>
    <property type="match status" value="1"/>
</dbReference>
<dbReference type="STRING" id="396014.BF93_12645"/>
<dbReference type="InterPro" id="IPR016181">
    <property type="entry name" value="Acyl_CoA_acyltransferase"/>
</dbReference>
<dbReference type="SUPFAM" id="SSF55729">
    <property type="entry name" value="Acyl-CoA N-acyltransferases (Nat)"/>
    <property type="match status" value="1"/>
</dbReference>
<dbReference type="PANTHER" id="PTHR43233">
    <property type="entry name" value="FAMILY N-ACETYLTRANSFERASE, PUTATIVE (AFU_ORTHOLOGUE AFUA_6G03350)-RELATED"/>
    <property type="match status" value="1"/>
</dbReference>
<dbReference type="CDD" id="cd04301">
    <property type="entry name" value="NAT_SF"/>
    <property type="match status" value="1"/>
</dbReference>
<evidence type="ECO:0000259" key="1">
    <source>
        <dbReference type="PROSITE" id="PS51186"/>
    </source>
</evidence>